<reference evidence="1 2" key="1">
    <citation type="journal article" date="2019" name="Front. Microbiol.">
        <title>Genomic Features for Desiccation Tolerance and Sugar Biosynthesis in the Extremophile Gloeocapsopsis sp. UTEX B3054.</title>
        <authorList>
            <person name="Urrejola C."/>
            <person name="Alcorta J."/>
            <person name="Salas L."/>
            <person name="Vasquez M."/>
            <person name="Polz M.F."/>
            <person name="Vicuna R."/>
            <person name="Diez B."/>
        </authorList>
    </citation>
    <scope>NUCLEOTIDE SEQUENCE [LARGE SCALE GENOMIC DNA]</scope>
    <source>
        <strain evidence="1 2">1H9</strain>
    </source>
</reference>
<organism evidence="1 2">
    <name type="scientific">Gloeocapsopsis dulcis AAB1 = 1H9</name>
    <dbReference type="NCBI Taxonomy" id="1433147"/>
    <lineage>
        <taxon>Bacteria</taxon>
        <taxon>Bacillati</taxon>
        <taxon>Cyanobacteriota</taxon>
        <taxon>Cyanophyceae</taxon>
        <taxon>Oscillatoriophycideae</taxon>
        <taxon>Chroococcales</taxon>
        <taxon>Chroococcaceae</taxon>
        <taxon>Gloeocapsopsis</taxon>
        <taxon>Gloeocapsopsis dulcis</taxon>
    </lineage>
</organism>
<evidence type="ECO:0000313" key="1">
    <source>
        <dbReference type="EMBL" id="MUL38291.1"/>
    </source>
</evidence>
<dbReference type="PANTHER" id="PTHR33627:SF1">
    <property type="entry name" value="TRANSPOSASE"/>
    <property type="match status" value="1"/>
</dbReference>
<gene>
    <name evidence="1" type="ORF">BWI75_18655</name>
</gene>
<dbReference type="Proteomes" id="UP000441797">
    <property type="component" value="Unassembled WGS sequence"/>
</dbReference>
<sequence>MTKVSGIKYKEVGNLYGLRNWVEYGLKQSKNELGWAEFQVTNYSQIQQWWEIVMSAYLMISLHAQVLNYNSEQGVNKLIDPVVARFPEHDWWNEGSGWKNLLNNLRLVIQPFIFFNLLKPWLRVFPISHLSLGFFTLMTLMNRRQGAIADINELEHFLFSSA</sequence>
<proteinExistence type="predicted"/>
<dbReference type="PANTHER" id="PTHR33627">
    <property type="entry name" value="TRANSPOSASE"/>
    <property type="match status" value="1"/>
</dbReference>
<evidence type="ECO:0008006" key="3">
    <source>
        <dbReference type="Google" id="ProtNLM"/>
    </source>
</evidence>
<comment type="caution">
    <text evidence="1">The sequence shown here is derived from an EMBL/GenBank/DDBJ whole genome shotgun (WGS) entry which is preliminary data.</text>
</comment>
<accession>A0A6N8FZB4</accession>
<dbReference type="InterPro" id="IPR039365">
    <property type="entry name" value="IS701-like"/>
</dbReference>
<keyword evidence="2" id="KW-1185">Reference proteome</keyword>
<protein>
    <recommendedName>
        <fullName evidence="3">Transposase</fullName>
    </recommendedName>
</protein>
<evidence type="ECO:0000313" key="2">
    <source>
        <dbReference type="Proteomes" id="UP000441797"/>
    </source>
</evidence>
<dbReference type="EMBL" id="NAPY01000035">
    <property type="protein sequence ID" value="MUL38291.1"/>
    <property type="molecule type" value="Genomic_DNA"/>
</dbReference>
<dbReference type="AlphaFoldDB" id="A0A6N8FZB4"/>
<name>A0A6N8FZB4_9CHRO</name>